<evidence type="ECO:0000313" key="3">
    <source>
        <dbReference type="Proteomes" id="UP000182471"/>
    </source>
</evidence>
<keyword evidence="1" id="KW-1133">Transmembrane helix</keyword>
<dbReference type="AlphaFoldDB" id="A0A1H9TPQ4"/>
<evidence type="ECO:0008006" key="4">
    <source>
        <dbReference type="Google" id="ProtNLM"/>
    </source>
</evidence>
<feature type="transmembrane region" description="Helical" evidence="1">
    <location>
        <begin position="323"/>
        <end position="342"/>
    </location>
</feature>
<evidence type="ECO:0000313" key="2">
    <source>
        <dbReference type="EMBL" id="SER98889.1"/>
    </source>
</evidence>
<dbReference type="EMBL" id="FOGW01000018">
    <property type="protein sequence ID" value="SER98889.1"/>
    <property type="molecule type" value="Genomic_DNA"/>
</dbReference>
<dbReference type="Proteomes" id="UP000182471">
    <property type="component" value="Unassembled WGS sequence"/>
</dbReference>
<dbReference type="Pfam" id="PF14022">
    <property type="entry name" value="DUF4238"/>
    <property type="match status" value="1"/>
</dbReference>
<accession>A0A1H9TPQ4</accession>
<proteinExistence type="predicted"/>
<protein>
    <recommendedName>
        <fullName evidence="4">DUF4238 domain-containing protein</fullName>
    </recommendedName>
</protein>
<sequence length="434" mass="51037">MEVVQKAVIDDSEVCYIRYSELRGGMNLPVTKNQHYVPRFYMKPFSNIKNAGAKNEKVLISFYQFDNNILRDNVPTSSICSEDFFYDNDGSVEKMLAQKESKWSETIKKVLDSSKVDEKDYYYIKEFVLYQITRSKAMKNHTQDMAENILTDSLFNMTRNLSKNCIRPLVKERVEKELTPDFNISMVNELISVLDDYEIDILINKTDLNFITSDVPVIITNPFDVHRAGLADIGTVIFFPISLDKMILLYDKKFYKKIDKTICQSEVVKSINKYQYISADERIMSQNLADFQDYINDRQLNFEREKLKNQTKVKTAKKMNGTFIAAMGIGITYTINIPLFALPKALRKIPVEFRETFPRQYSIETRRAVLCRIYRDPDDFIVDHTLREQWKNGQQYYKKILKFLDYYWETPKEDLNITPLLMHQLKTVPVNQFL</sequence>
<keyword evidence="3" id="KW-1185">Reference proteome</keyword>
<evidence type="ECO:0000256" key="1">
    <source>
        <dbReference type="SAM" id="Phobius"/>
    </source>
</evidence>
<name>A0A1H9TPQ4_9FIRM</name>
<dbReference type="InterPro" id="IPR025332">
    <property type="entry name" value="DUF4238"/>
</dbReference>
<gene>
    <name evidence="2" type="ORF">SAMN02910429_01722</name>
</gene>
<organism evidence="2 3">
    <name type="scientific">Lachnobacterium bovis</name>
    <dbReference type="NCBI Taxonomy" id="140626"/>
    <lineage>
        <taxon>Bacteria</taxon>
        <taxon>Bacillati</taxon>
        <taxon>Bacillota</taxon>
        <taxon>Clostridia</taxon>
        <taxon>Lachnospirales</taxon>
        <taxon>Lachnospiraceae</taxon>
        <taxon>Lachnobacterium</taxon>
    </lineage>
</organism>
<keyword evidence="1" id="KW-0812">Transmembrane</keyword>
<reference evidence="3" key="1">
    <citation type="submission" date="2016-10" db="EMBL/GenBank/DDBJ databases">
        <authorList>
            <person name="Varghese N."/>
            <person name="Submissions S."/>
        </authorList>
    </citation>
    <scope>NUCLEOTIDE SEQUENCE [LARGE SCALE GENOMIC DNA]</scope>
    <source>
        <strain evidence="3">S1b</strain>
    </source>
</reference>
<keyword evidence="1" id="KW-0472">Membrane</keyword>